<dbReference type="Proteomes" id="UP001141327">
    <property type="component" value="Unassembled WGS sequence"/>
</dbReference>
<comment type="caution">
    <text evidence="2">The sequence shown here is derived from an EMBL/GenBank/DDBJ whole genome shotgun (WGS) entry which is preliminary data.</text>
</comment>
<proteinExistence type="predicted"/>
<feature type="region of interest" description="Disordered" evidence="1">
    <location>
        <begin position="257"/>
        <end position="276"/>
    </location>
</feature>
<name>A0ABQ8U7L8_9EUKA</name>
<accession>A0ABQ8U7L8</accession>
<organism evidence="2 3">
    <name type="scientific">Paratrimastix pyriformis</name>
    <dbReference type="NCBI Taxonomy" id="342808"/>
    <lineage>
        <taxon>Eukaryota</taxon>
        <taxon>Metamonada</taxon>
        <taxon>Preaxostyla</taxon>
        <taxon>Paratrimastigidae</taxon>
        <taxon>Paratrimastix</taxon>
    </lineage>
</organism>
<sequence>MYIYQSCNRTDRCETNLFCFFQQQQIDAPITLEGGRDQSTPIDQRVRADRVHGRGVLRFRPLAPVPAAAQHSGVSGRLGAFPRVALTRNGPLRLPPTMQLGAWTALTHPGPAQGRPRQVVRRTEQAVAPHPTSRPKATVGAAAPAIELVRSTLFSLGPWALMQPAQGQVPQAQDPQVPLLPLQRVVRLVACDLEHLVQGLRAIAGQVGRAERNMETSVSVIALVKATTRSVSGGCLPGLFSAGRNGPAGQLAHRVSGRVPAWPPESGPADVGGRPR</sequence>
<dbReference type="EMBL" id="JAPMOS010000111">
    <property type="protein sequence ID" value="KAJ4455335.1"/>
    <property type="molecule type" value="Genomic_DNA"/>
</dbReference>
<evidence type="ECO:0000313" key="3">
    <source>
        <dbReference type="Proteomes" id="UP001141327"/>
    </source>
</evidence>
<evidence type="ECO:0000256" key="1">
    <source>
        <dbReference type="SAM" id="MobiDB-lite"/>
    </source>
</evidence>
<evidence type="ECO:0000313" key="2">
    <source>
        <dbReference type="EMBL" id="KAJ4455335.1"/>
    </source>
</evidence>
<protein>
    <submittedName>
        <fullName evidence="2">Uncharacterized protein</fullName>
    </submittedName>
</protein>
<keyword evidence="3" id="KW-1185">Reference proteome</keyword>
<gene>
    <name evidence="2" type="ORF">PAPYR_9725</name>
</gene>
<reference evidence="2" key="1">
    <citation type="journal article" date="2022" name="bioRxiv">
        <title>Genomics of Preaxostyla Flagellates Illuminates Evolutionary Transitions and the Path Towards Mitochondrial Loss.</title>
        <authorList>
            <person name="Novak L.V.F."/>
            <person name="Treitli S.C."/>
            <person name="Pyrih J."/>
            <person name="Halakuc P."/>
            <person name="Pipaliya S.V."/>
            <person name="Vacek V."/>
            <person name="Brzon O."/>
            <person name="Soukal P."/>
            <person name="Eme L."/>
            <person name="Dacks J.B."/>
            <person name="Karnkowska A."/>
            <person name="Elias M."/>
            <person name="Hampl V."/>
        </authorList>
    </citation>
    <scope>NUCLEOTIDE SEQUENCE</scope>
    <source>
        <strain evidence="2">RCP-MX</strain>
    </source>
</reference>